<keyword evidence="3" id="KW-1185">Reference proteome</keyword>
<dbReference type="InterPro" id="IPR002562">
    <property type="entry name" value="3'-5'_exonuclease_dom"/>
</dbReference>
<comment type="caution">
    <text evidence="2">The sequence shown here is derived from an EMBL/GenBank/DDBJ whole genome shotgun (WGS) entry which is preliminary data.</text>
</comment>
<gene>
    <name evidence="2" type="ORF">LSUB1_G007473</name>
</gene>
<dbReference type="EMBL" id="QGMJ01000599">
    <property type="protein sequence ID" value="TVY34783.1"/>
    <property type="molecule type" value="Genomic_DNA"/>
</dbReference>
<name>A0A8H8RG51_9HELO</name>
<accession>A0A8H8RG51</accession>
<dbReference type="SUPFAM" id="SSF53098">
    <property type="entry name" value="Ribonuclease H-like"/>
    <property type="match status" value="1"/>
</dbReference>
<sequence>MTYVIDIHTLGKEAFCTPGRAGTTLKDIFESESIPKVFFDVRNDSDAVCYHFGIKLAGIQDLQLMELTTRRIQLHRKYLFGLSKCVEGDLSLTIAEIRGWKETKEKGLNLFAPERGGNYEVFNIRPLSDAVMQYCIQDVQFMPKLWRQYHSKMTRLSSVKVQAASRERVALSQTKDYNGKGQHMALAPVSLR</sequence>
<dbReference type="InterPro" id="IPR012337">
    <property type="entry name" value="RNaseH-like_sf"/>
</dbReference>
<dbReference type="PANTHER" id="PTHR43040">
    <property type="entry name" value="RIBONUCLEASE D"/>
    <property type="match status" value="1"/>
</dbReference>
<feature type="domain" description="3'-5' exonuclease" evidence="1">
    <location>
        <begin position="3"/>
        <end position="147"/>
    </location>
</feature>
<evidence type="ECO:0000259" key="1">
    <source>
        <dbReference type="Pfam" id="PF01612"/>
    </source>
</evidence>
<dbReference type="Gene3D" id="3.30.420.10">
    <property type="entry name" value="Ribonuclease H-like superfamily/Ribonuclease H"/>
    <property type="match status" value="1"/>
</dbReference>
<dbReference type="Proteomes" id="UP000462212">
    <property type="component" value="Unassembled WGS sequence"/>
</dbReference>
<proteinExistence type="predicted"/>
<dbReference type="GO" id="GO:0003676">
    <property type="term" value="F:nucleic acid binding"/>
    <property type="evidence" value="ECO:0007669"/>
    <property type="project" value="InterPro"/>
</dbReference>
<dbReference type="OrthoDB" id="26838at2759"/>
<dbReference type="InterPro" id="IPR036397">
    <property type="entry name" value="RNaseH_sf"/>
</dbReference>
<protein>
    <recommendedName>
        <fullName evidence="1">3'-5' exonuclease domain-containing protein</fullName>
    </recommendedName>
</protein>
<reference evidence="2 3" key="1">
    <citation type="submission" date="2018-05" db="EMBL/GenBank/DDBJ databases">
        <title>Genome sequencing and assembly of the regulated plant pathogen Lachnellula willkommii and related sister species for the development of diagnostic species identification markers.</title>
        <authorList>
            <person name="Giroux E."/>
            <person name="Bilodeau G."/>
        </authorList>
    </citation>
    <scope>NUCLEOTIDE SEQUENCE [LARGE SCALE GENOMIC DNA]</scope>
    <source>
        <strain evidence="2 3">CBS 197.66</strain>
    </source>
</reference>
<dbReference type="GO" id="GO:0006139">
    <property type="term" value="P:nucleobase-containing compound metabolic process"/>
    <property type="evidence" value="ECO:0007669"/>
    <property type="project" value="InterPro"/>
</dbReference>
<evidence type="ECO:0000313" key="2">
    <source>
        <dbReference type="EMBL" id="TVY34783.1"/>
    </source>
</evidence>
<dbReference type="Pfam" id="PF01612">
    <property type="entry name" value="DNA_pol_A_exo1"/>
    <property type="match status" value="1"/>
</dbReference>
<organism evidence="2 3">
    <name type="scientific">Lachnellula subtilissima</name>
    <dbReference type="NCBI Taxonomy" id="602034"/>
    <lineage>
        <taxon>Eukaryota</taxon>
        <taxon>Fungi</taxon>
        <taxon>Dikarya</taxon>
        <taxon>Ascomycota</taxon>
        <taxon>Pezizomycotina</taxon>
        <taxon>Leotiomycetes</taxon>
        <taxon>Helotiales</taxon>
        <taxon>Lachnaceae</taxon>
        <taxon>Lachnellula</taxon>
    </lineage>
</organism>
<dbReference type="GO" id="GO:0008408">
    <property type="term" value="F:3'-5' exonuclease activity"/>
    <property type="evidence" value="ECO:0007669"/>
    <property type="project" value="InterPro"/>
</dbReference>
<dbReference type="AlphaFoldDB" id="A0A8H8RG51"/>
<dbReference type="PANTHER" id="PTHR43040:SF1">
    <property type="entry name" value="RIBONUCLEASE D"/>
    <property type="match status" value="1"/>
</dbReference>
<evidence type="ECO:0000313" key="3">
    <source>
        <dbReference type="Proteomes" id="UP000462212"/>
    </source>
</evidence>